<dbReference type="RefSeq" id="WP_106616450.1">
    <property type="nucleotide sequence ID" value="NZ_PYAX01000005.1"/>
</dbReference>
<comment type="caution">
    <text evidence="2">The sequence shown here is derived from an EMBL/GenBank/DDBJ whole genome shotgun (WGS) entry which is preliminary data.</text>
</comment>
<dbReference type="AlphaFoldDB" id="A0A2P8IAY0"/>
<dbReference type="OrthoDB" id="4285266at2"/>
<name>A0A2P8IAY0_SACCR</name>
<dbReference type="GO" id="GO:0003677">
    <property type="term" value="F:DNA binding"/>
    <property type="evidence" value="ECO:0007669"/>
    <property type="project" value="InterPro"/>
</dbReference>
<evidence type="ECO:0000259" key="1">
    <source>
        <dbReference type="Pfam" id="PF19054"/>
    </source>
</evidence>
<dbReference type="EMBL" id="PYAX01000005">
    <property type="protein sequence ID" value="PSL55613.1"/>
    <property type="molecule type" value="Genomic_DNA"/>
</dbReference>
<feature type="domain" description="DUF5753" evidence="1">
    <location>
        <begin position="104"/>
        <end position="275"/>
    </location>
</feature>
<dbReference type="Pfam" id="PF19054">
    <property type="entry name" value="DUF5753"/>
    <property type="match status" value="1"/>
</dbReference>
<accession>A0A2P8IAY0</accession>
<dbReference type="SUPFAM" id="SSF47413">
    <property type="entry name" value="lambda repressor-like DNA-binding domains"/>
    <property type="match status" value="1"/>
</dbReference>
<keyword evidence="3" id="KW-1185">Reference proteome</keyword>
<dbReference type="InterPro" id="IPR010982">
    <property type="entry name" value="Lambda_DNA-bd_dom_sf"/>
</dbReference>
<dbReference type="Proteomes" id="UP000241118">
    <property type="component" value="Unassembled WGS sequence"/>
</dbReference>
<evidence type="ECO:0000313" key="2">
    <source>
        <dbReference type="EMBL" id="PSL55613.1"/>
    </source>
</evidence>
<protein>
    <submittedName>
        <fullName evidence="2">Helix-turn-helix protein</fullName>
    </submittedName>
</protein>
<dbReference type="InterPro" id="IPR043917">
    <property type="entry name" value="DUF5753"/>
</dbReference>
<dbReference type="Pfam" id="PF13560">
    <property type="entry name" value="HTH_31"/>
    <property type="match status" value="1"/>
</dbReference>
<sequence length="285" mass="31351">MAIGSTRGKRRLGRHIRPILERSGLKVDEVVKQSRVSRPTITRMLSGEALARWPALSMVLDVIGATPEEKTRALQLWEVADVDPSAIQHARDLPANYKRLRMDELEAVRERTLDSALVPGLLQTAGYAEALARAARRRIVGESWDSRAAAERADRQAALTREDPVEYHALIDETALRRLVGGPEVMREQLAHLVAMAKRPNVTIQVLPYSVGAYGAQVGAMFLLDFIESDEPRAAYVEALTGMVPVEDEEAEVLSAVWDDAARLALTEDDSVGLIGSVRDALGDR</sequence>
<evidence type="ECO:0000313" key="3">
    <source>
        <dbReference type="Proteomes" id="UP000241118"/>
    </source>
</evidence>
<organism evidence="2 3">
    <name type="scientific">Saccharothrix carnea</name>
    <dbReference type="NCBI Taxonomy" id="1280637"/>
    <lineage>
        <taxon>Bacteria</taxon>
        <taxon>Bacillati</taxon>
        <taxon>Actinomycetota</taxon>
        <taxon>Actinomycetes</taxon>
        <taxon>Pseudonocardiales</taxon>
        <taxon>Pseudonocardiaceae</taxon>
        <taxon>Saccharothrix</taxon>
    </lineage>
</organism>
<gene>
    <name evidence="2" type="ORF">B0I31_105583</name>
</gene>
<reference evidence="2 3" key="1">
    <citation type="submission" date="2018-03" db="EMBL/GenBank/DDBJ databases">
        <title>Genomic Encyclopedia of Type Strains, Phase III (KMG-III): the genomes of soil and plant-associated and newly described type strains.</title>
        <authorList>
            <person name="Whitman W."/>
        </authorList>
    </citation>
    <scope>NUCLEOTIDE SEQUENCE [LARGE SCALE GENOMIC DNA]</scope>
    <source>
        <strain evidence="2 3">CGMCC 4.7097</strain>
    </source>
</reference>
<proteinExistence type="predicted"/>